<comment type="subcellular location">
    <subcellularLocation>
        <location evidence="1">Cell membrane</location>
        <topology evidence="1">Multi-pass membrane protein</topology>
    </subcellularLocation>
</comment>
<evidence type="ECO:0000259" key="8">
    <source>
        <dbReference type="PROSITE" id="PS50850"/>
    </source>
</evidence>
<feature type="transmembrane region" description="Helical" evidence="7">
    <location>
        <begin position="382"/>
        <end position="404"/>
    </location>
</feature>
<keyword evidence="2" id="KW-0813">Transport</keyword>
<evidence type="ECO:0000256" key="6">
    <source>
        <dbReference type="ARBA" id="ARBA00023136"/>
    </source>
</evidence>
<evidence type="ECO:0000313" key="10">
    <source>
        <dbReference type="Proteomes" id="UP001499930"/>
    </source>
</evidence>
<keyword evidence="4 7" id="KW-0812">Transmembrane</keyword>
<keyword evidence="5 7" id="KW-1133">Transmembrane helix</keyword>
<evidence type="ECO:0000256" key="3">
    <source>
        <dbReference type="ARBA" id="ARBA00022475"/>
    </source>
</evidence>
<comment type="caution">
    <text evidence="9">The sequence shown here is derived from an EMBL/GenBank/DDBJ whole genome shotgun (WGS) entry which is preliminary data.</text>
</comment>
<feature type="transmembrane region" description="Helical" evidence="7">
    <location>
        <begin position="294"/>
        <end position="313"/>
    </location>
</feature>
<gene>
    <name evidence="9" type="ORF">GCM10017559_58630</name>
</gene>
<feature type="domain" description="Major facilitator superfamily (MFS) profile" evidence="8">
    <location>
        <begin position="1"/>
        <end position="407"/>
    </location>
</feature>
<dbReference type="EMBL" id="BAAAWD010000015">
    <property type="protein sequence ID" value="GAA3025246.1"/>
    <property type="molecule type" value="Genomic_DNA"/>
</dbReference>
<dbReference type="Gene3D" id="1.20.1250.20">
    <property type="entry name" value="MFS general substrate transporter like domains"/>
    <property type="match status" value="1"/>
</dbReference>
<sequence length="429" mass="44436">MRRNEFVLVGFTVATNLADGVAKITLPLLAVGLTTSPGLVAGVGLTLTLPWLLASLHVGVLVDRGDRRRLAAWANLVRLAAALALVAAYAAGVLSLPLLYLAGLTIGIAEVVANSSVGALIPAAVSRDRLGPVNAWIAGSETVANEFAGPAVGGLLAGVGTALALGSSAAAFAFGAVLLALLTGRFRATGPRETADAGGRDGRVPAREPGRVRAEMVEGLAFLWNHRLLRTMTLTIAVLSACWSAWLALLPSYATRVLQLDAFGYGLLISSIGLGGLLGAVAVAAVNRLLGIRWALFTDIVFTVVMMIVPAVFPRAWAVGMAAFLGGLGGTLWTVNARTLGQMLVPDRLLGRYGAASRLLSWGTLPLGAALAGILAEITGLTWAFGVFAALAALPLVPFLWIVTESEIVDAQRRSEADHGILAGIRNKH</sequence>
<feature type="transmembrane region" description="Helical" evidence="7">
    <location>
        <begin position="319"/>
        <end position="338"/>
    </location>
</feature>
<dbReference type="InterPro" id="IPR020846">
    <property type="entry name" value="MFS_dom"/>
</dbReference>
<dbReference type="RefSeq" id="WP_344901038.1">
    <property type="nucleotide sequence ID" value="NZ_BAAAWD010000015.1"/>
</dbReference>
<feature type="transmembrane region" description="Helical" evidence="7">
    <location>
        <begin position="228"/>
        <end position="250"/>
    </location>
</feature>
<proteinExistence type="predicted"/>
<protein>
    <submittedName>
        <fullName evidence="9">MFS transporter</fullName>
    </submittedName>
</protein>
<dbReference type="PANTHER" id="PTHR23513">
    <property type="entry name" value="INTEGRAL MEMBRANE EFFLUX PROTEIN-RELATED"/>
    <property type="match status" value="1"/>
</dbReference>
<keyword evidence="10" id="KW-1185">Reference proteome</keyword>
<dbReference type="SUPFAM" id="SSF103473">
    <property type="entry name" value="MFS general substrate transporter"/>
    <property type="match status" value="1"/>
</dbReference>
<name>A0ABN3YBZ7_9ACTN</name>
<evidence type="ECO:0000256" key="2">
    <source>
        <dbReference type="ARBA" id="ARBA00022448"/>
    </source>
</evidence>
<keyword evidence="6 7" id="KW-0472">Membrane</keyword>
<dbReference type="Pfam" id="PF05977">
    <property type="entry name" value="MFS_3"/>
    <property type="match status" value="1"/>
</dbReference>
<feature type="transmembrane region" description="Helical" evidence="7">
    <location>
        <begin position="262"/>
        <end position="287"/>
    </location>
</feature>
<feature type="transmembrane region" description="Helical" evidence="7">
    <location>
        <begin position="359"/>
        <end position="376"/>
    </location>
</feature>
<evidence type="ECO:0000256" key="1">
    <source>
        <dbReference type="ARBA" id="ARBA00004651"/>
    </source>
</evidence>
<evidence type="ECO:0000256" key="5">
    <source>
        <dbReference type="ARBA" id="ARBA00022989"/>
    </source>
</evidence>
<dbReference type="InterPro" id="IPR010290">
    <property type="entry name" value="TM_effector"/>
</dbReference>
<dbReference type="PROSITE" id="PS50850">
    <property type="entry name" value="MFS"/>
    <property type="match status" value="1"/>
</dbReference>
<organism evidence="9 10">
    <name type="scientific">Streptosporangium longisporum</name>
    <dbReference type="NCBI Taxonomy" id="46187"/>
    <lineage>
        <taxon>Bacteria</taxon>
        <taxon>Bacillati</taxon>
        <taxon>Actinomycetota</taxon>
        <taxon>Actinomycetes</taxon>
        <taxon>Streptosporangiales</taxon>
        <taxon>Streptosporangiaceae</taxon>
        <taxon>Streptosporangium</taxon>
    </lineage>
</organism>
<keyword evidence="3" id="KW-1003">Cell membrane</keyword>
<feature type="transmembrane region" description="Helical" evidence="7">
    <location>
        <begin position="36"/>
        <end position="58"/>
    </location>
</feature>
<dbReference type="PANTHER" id="PTHR23513:SF6">
    <property type="entry name" value="MAJOR FACILITATOR SUPERFAMILY ASSOCIATED DOMAIN-CONTAINING PROTEIN"/>
    <property type="match status" value="1"/>
</dbReference>
<evidence type="ECO:0000313" key="9">
    <source>
        <dbReference type="EMBL" id="GAA3025246.1"/>
    </source>
</evidence>
<feature type="transmembrane region" description="Helical" evidence="7">
    <location>
        <begin position="155"/>
        <end position="182"/>
    </location>
</feature>
<evidence type="ECO:0000256" key="7">
    <source>
        <dbReference type="SAM" id="Phobius"/>
    </source>
</evidence>
<dbReference type="Proteomes" id="UP001499930">
    <property type="component" value="Unassembled WGS sequence"/>
</dbReference>
<dbReference type="InterPro" id="IPR036259">
    <property type="entry name" value="MFS_trans_sf"/>
</dbReference>
<reference evidence="9 10" key="1">
    <citation type="journal article" date="2019" name="Int. J. Syst. Evol. Microbiol.">
        <title>The Global Catalogue of Microorganisms (GCM) 10K type strain sequencing project: providing services to taxonomists for standard genome sequencing and annotation.</title>
        <authorList>
            <consortium name="The Broad Institute Genomics Platform"/>
            <consortium name="The Broad Institute Genome Sequencing Center for Infectious Disease"/>
            <person name="Wu L."/>
            <person name="Ma J."/>
        </authorList>
    </citation>
    <scope>NUCLEOTIDE SEQUENCE [LARGE SCALE GENOMIC DNA]</scope>
    <source>
        <strain evidence="9 10">JCM 3106</strain>
    </source>
</reference>
<evidence type="ECO:0000256" key="4">
    <source>
        <dbReference type="ARBA" id="ARBA00022692"/>
    </source>
</evidence>
<dbReference type="CDD" id="cd06173">
    <property type="entry name" value="MFS_MefA_like"/>
    <property type="match status" value="1"/>
</dbReference>
<accession>A0ABN3YBZ7</accession>